<evidence type="ECO:0000256" key="3">
    <source>
        <dbReference type="ARBA" id="ARBA00022692"/>
    </source>
</evidence>
<feature type="transmembrane region" description="Helical" evidence="7">
    <location>
        <begin position="425"/>
        <end position="444"/>
    </location>
</feature>
<dbReference type="EMBL" id="CCKQ01015606">
    <property type="protein sequence ID" value="CDW87432.1"/>
    <property type="molecule type" value="Genomic_DNA"/>
</dbReference>
<dbReference type="InParanoid" id="A0A078B2I4"/>
<dbReference type="GO" id="GO:0015297">
    <property type="term" value="F:antiporter activity"/>
    <property type="evidence" value="ECO:0007669"/>
    <property type="project" value="InterPro"/>
</dbReference>
<keyword evidence="9" id="KW-1185">Reference proteome</keyword>
<dbReference type="Proteomes" id="UP000039865">
    <property type="component" value="Unassembled WGS sequence"/>
</dbReference>
<evidence type="ECO:0000256" key="5">
    <source>
        <dbReference type="ARBA" id="ARBA00023136"/>
    </source>
</evidence>
<dbReference type="OMA" id="GAGQHDM"/>
<organism evidence="8 9">
    <name type="scientific">Stylonychia lemnae</name>
    <name type="common">Ciliate</name>
    <dbReference type="NCBI Taxonomy" id="5949"/>
    <lineage>
        <taxon>Eukaryota</taxon>
        <taxon>Sar</taxon>
        <taxon>Alveolata</taxon>
        <taxon>Ciliophora</taxon>
        <taxon>Intramacronucleata</taxon>
        <taxon>Spirotrichea</taxon>
        <taxon>Stichotrichia</taxon>
        <taxon>Sporadotrichida</taxon>
        <taxon>Oxytrichidae</taxon>
        <taxon>Stylonychinae</taxon>
        <taxon>Stylonychia</taxon>
    </lineage>
</organism>
<comment type="similarity">
    <text evidence="2">Belongs to the multi antimicrobial extrusion (MATE) (TC 2.A.66.1) family.</text>
</comment>
<dbReference type="InterPro" id="IPR045069">
    <property type="entry name" value="MATE_euk"/>
</dbReference>
<feature type="transmembrane region" description="Helical" evidence="7">
    <location>
        <begin position="276"/>
        <end position="295"/>
    </location>
</feature>
<feature type="transmembrane region" description="Helical" evidence="7">
    <location>
        <begin position="198"/>
        <end position="219"/>
    </location>
</feature>
<evidence type="ECO:0000256" key="4">
    <source>
        <dbReference type="ARBA" id="ARBA00022989"/>
    </source>
</evidence>
<dbReference type="AlphaFoldDB" id="A0A078B2I4"/>
<evidence type="ECO:0000256" key="6">
    <source>
        <dbReference type="SAM" id="MobiDB-lite"/>
    </source>
</evidence>
<dbReference type="CDD" id="cd13132">
    <property type="entry name" value="MATE_eukaryotic"/>
    <property type="match status" value="1"/>
</dbReference>
<name>A0A078B2I4_STYLE</name>
<feature type="transmembrane region" description="Helical" evidence="7">
    <location>
        <begin position="101"/>
        <end position="124"/>
    </location>
</feature>
<dbReference type="OrthoDB" id="304203at2759"/>
<keyword evidence="4 7" id="KW-1133">Transmembrane helix</keyword>
<feature type="transmembrane region" description="Helical" evidence="7">
    <location>
        <begin position="12"/>
        <end position="34"/>
    </location>
</feature>
<dbReference type="GO" id="GO:0042910">
    <property type="term" value="F:xenobiotic transmembrane transporter activity"/>
    <property type="evidence" value="ECO:0007669"/>
    <property type="project" value="InterPro"/>
</dbReference>
<evidence type="ECO:0000256" key="7">
    <source>
        <dbReference type="SAM" id="Phobius"/>
    </source>
</evidence>
<protein>
    <submittedName>
        <fullName evidence="8">Multidrug resistance</fullName>
    </submittedName>
</protein>
<reference evidence="8 9" key="1">
    <citation type="submission" date="2014-06" db="EMBL/GenBank/DDBJ databases">
        <authorList>
            <person name="Swart Estienne"/>
        </authorList>
    </citation>
    <scope>NUCLEOTIDE SEQUENCE [LARGE SCALE GENOMIC DNA]</scope>
    <source>
        <strain evidence="8 9">130c</strain>
    </source>
</reference>
<dbReference type="GO" id="GO:1990961">
    <property type="term" value="P:xenobiotic detoxification by transmembrane export across the plasma membrane"/>
    <property type="evidence" value="ECO:0007669"/>
    <property type="project" value="InterPro"/>
</dbReference>
<feature type="transmembrane region" description="Helical" evidence="7">
    <location>
        <begin position="239"/>
        <end position="269"/>
    </location>
</feature>
<gene>
    <name evidence="8" type="primary">Contig10998.g11751</name>
    <name evidence="8" type="ORF">STYLEM_16535</name>
</gene>
<accession>A0A078B2I4</accession>
<dbReference type="GO" id="GO:0016020">
    <property type="term" value="C:membrane"/>
    <property type="evidence" value="ECO:0007669"/>
    <property type="project" value="UniProtKB-SubCell"/>
</dbReference>
<feature type="transmembrane region" description="Helical" evidence="7">
    <location>
        <begin position="385"/>
        <end position="405"/>
    </location>
</feature>
<dbReference type="PANTHER" id="PTHR11206">
    <property type="entry name" value="MULTIDRUG RESISTANCE PROTEIN"/>
    <property type="match status" value="1"/>
</dbReference>
<feature type="transmembrane region" description="Helical" evidence="7">
    <location>
        <begin position="315"/>
        <end position="337"/>
    </location>
</feature>
<evidence type="ECO:0000256" key="1">
    <source>
        <dbReference type="ARBA" id="ARBA00004141"/>
    </source>
</evidence>
<comment type="subcellular location">
    <subcellularLocation>
        <location evidence="1">Membrane</location>
        <topology evidence="1">Multi-pass membrane protein</topology>
    </subcellularLocation>
</comment>
<dbReference type="Pfam" id="PF01554">
    <property type="entry name" value="MatE"/>
    <property type="match status" value="2"/>
</dbReference>
<keyword evidence="5 7" id="KW-0472">Membrane</keyword>
<dbReference type="InterPro" id="IPR002528">
    <property type="entry name" value="MATE_fam"/>
</dbReference>
<evidence type="ECO:0000313" key="9">
    <source>
        <dbReference type="Proteomes" id="UP000039865"/>
    </source>
</evidence>
<feature type="transmembrane region" description="Helical" evidence="7">
    <location>
        <begin position="168"/>
        <end position="186"/>
    </location>
</feature>
<keyword evidence="3 7" id="KW-0812">Transmembrane</keyword>
<feature type="region of interest" description="Disordered" evidence="6">
    <location>
        <begin position="470"/>
        <end position="489"/>
    </location>
</feature>
<evidence type="ECO:0000313" key="8">
    <source>
        <dbReference type="EMBL" id="CDW87432.1"/>
    </source>
</evidence>
<sequence>MQTAMVEKSYKELVIDILKICGPATITMFTYYSMEVISAVFNGHMPEAEMIAGAGLAGMYTTIVCLSITIGLNSALSTLISQTFGTGNMRMCGIYLNRARVVATLAFIPLSALLLSAESLFLLLNFDPKTSHYAQIQIFWKIPGLLSYAHYDAMKRLLYNTGNQYGPMFIQLATTLFHVLWCYLFIHTFDLGIRATAMAFSITNFINMFILLVFISRISQLKDAIFWPSKDSFRGLGEYLKIGLFSTAIIFLEWSSFEFMTLLSAFLGVNSTGAQAVLFNFECLIYMPALGLQIASNAVVGKAIGAKDSQLAKRYANLCQFIGLIEAIIIIVLVWFFRFQIAAFYTDIERVEELVADALKYMAFVQFFNQPQACQQGIMRGLGKVGLTSLTVLISYYGFTLPLGYVFAFHVGQNTETGKGMGINGLWFGMFIGQGILCTIYQFLISFKVDWNQTVQESIQRTQKEEKLLQQDSIKENQKNDEKGEVELQ</sequence>
<feature type="transmembrane region" description="Helical" evidence="7">
    <location>
        <begin position="54"/>
        <end position="80"/>
    </location>
</feature>
<dbReference type="NCBIfam" id="TIGR00797">
    <property type="entry name" value="matE"/>
    <property type="match status" value="1"/>
</dbReference>
<proteinExistence type="inferred from homology"/>
<evidence type="ECO:0000256" key="2">
    <source>
        <dbReference type="ARBA" id="ARBA00010199"/>
    </source>
</evidence>